<evidence type="ECO:0000313" key="6">
    <source>
        <dbReference type="EMBL" id="EQD59204.1"/>
    </source>
</evidence>
<sequence>EMLEPARYHLGLEPGARPGKALRPTLTMILAEGLGGPPGRAEPLAAAVQLVHDFSLVHDDIVDEDRARRGRPALWVKEGMPTALNTGDALLTVAFLVISGSTAPAEIARLACASLGRATLEMVGGQQADIAGTGAPPAELSAYLRMVELKTGALLGAAAAMGAI</sequence>
<dbReference type="AlphaFoldDB" id="T1C1P6"/>
<dbReference type="EMBL" id="AUZY01005400">
    <property type="protein sequence ID" value="EQD59204.1"/>
    <property type="molecule type" value="Genomic_DNA"/>
</dbReference>
<dbReference type="InterPro" id="IPR008949">
    <property type="entry name" value="Isoprenoid_synthase_dom_sf"/>
</dbReference>
<dbReference type="Gene3D" id="1.10.600.10">
    <property type="entry name" value="Farnesyl Diphosphate Synthase"/>
    <property type="match status" value="1"/>
</dbReference>
<comment type="caution">
    <text evidence="6">The sequence shown here is derived from an EMBL/GenBank/DDBJ whole genome shotgun (WGS) entry which is preliminary data.</text>
</comment>
<accession>T1C1P6</accession>
<protein>
    <submittedName>
        <fullName evidence="6">Polyprenyl synthetase</fullName>
        <ecNumber evidence="6">2.5.1.-</ecNumber>
    </submittedName>
</protein>
<dbReference type="EC" id="2.5.1.-" evidence="6"/>
<dbReference type="GO" id="GO:0004659">
    <property type="term" value="F:prenyltransferase activity"/>
    <property type="evidence" value="ECO:0007669"/>
    <property type="project" value="InterPro"/>
</dbReference>
<keyword evidence="3" id="KW-0479">Metal-binding</keyword>
<dbReference type="Pfam" id="PF00348">
    <property type="entry name" value="polyprenyl_synt"/>
    <property type="match status" value="1"/>
</dbReference>
<comment type="cofactor">
    <cofactor evidence="1">
        <name>Mg(2+)</name>
        <dbReference type="ChEBI" id="CHEBI:18420"/>
    </cofactor>
</comment>
<proteinExistence type="predicted"/>
<evidence type="ECO:0000256" key="2">
    <source>
        <dbReference type="ARBA" id="ARBA00022679"/>
    </source>
</evidence>
<dbReference type="SUPFAM" id="SSF48576">
    <property type="entry name" value="Terpenoid synthases"/>
    <property type="match status" value="1"/>
</dbReference>
<reference evidence="6" key="2">
    <citation type="journal article" date="2014" name="ISME J.">
        <title>Microbial stratification in low pH oxic and suboxic macroscopic growths along an acid mine drainage.</title>
        <authorList>
            <person name="Mendez-Garcia C."/>
            <person name="Mesa V."/>
            <person name="Sprenger R.R."/>
            <person name="Richter M."/>
            <person name="Diez M.S."/>
            <person name="Solano J."/>
            <person name="Bargiela R."/>
            <person name="Golyshina O.V."/>
            <person name="Manteca A."/>
            <person name="Ramos J.L."/>
            <person name="Gallego J.R."/>
            <person name="Llorente I."/>
            <person name="Martins Dos Santos V.A."/>
            <person name="Jensen O.N."/>
            <person name="Pelaez A.I."/>
            <person name="Sanchez J."/>
            <person name="Ferrer M."/>
        </authorList>
    </citation>
    <scope>NUCLEOTIDE SEQUENCE</scope>
</reference>
<gene>
    <name evidence="6" type="ORF">B1B_08308</name>
</gene>
<feature type="non-terminal residue" evidence="6">
    <location>
        <position position="164"/>
    </location>
</feature>
<dbReference type="GO" id="GO:0008299">
    <property type="term" value="P:isoprenoid biosynthetic process"/>
    <property type="evidence" value="ECO:0007669"/>
    <property type="project" value="UniProtKB-KW"/>
</dbReference>
<dbReference type="PANTHER" id="PTHR43281:SF1">
    <property type="entry name" value="FARNESYL DIPHOSPHATE SYNTHASE"/>
    <property type="match status" value="1"/>
</dbReference>
<dbReference type="PANTHER" id="PTHR43281">
    <property type="entry name" value="FARNESYL DIPHOSPHATE SYNTHASE"/>
    <property type="match status" value="1"/>
</dbReference>
<dbReference type="PROSITE" id="PS00723">
    <property type="entry name" value="POLYPRENYL_SYNTHASE_1"/>
    <property type="match status" value="1"/>
</dbReference>
<organism evidence="6">
    <name type="scientific">mine drainage metagenome</name>
    <dbReference type="NCBI Taxonomy" id="410659"/>
    <lineage>
        <taxon>unclassified sequences</taxon>
        <taxon>metagenomes</taxon>
        <taxon>ecological metagenomes</taxon>
    </lineage>
</organism>
<reference evidence="6" key="1">
    <citation type="submission" date="2013-08" db="EMBL/GenBank/DDBJ databases">
        <authorList>
            <person name="Mendez C."/>
            <person name="Richter M."/>
            <person name="Ferrer M."/>
            <person name="Sanchez J."/>
        </authorList>
    </citation>
    <scope>NUCLEOTIDE SEQUENCE</scope>
</reference>
<evidence type="ECO:0000256" key="4">
    <source>
        <dbReference type="ARBA" id="ARBA00022842"/>
    </source>
</evidence>
<evidence type="ECO:0000256" key="5">
    <source>
        <dbReference type="ARBA" id="ARBA00023229"/>
    </source>
</evidence>
<keyword evidence="4" id="KW-0460">Magnesium</keyword>
<keyword evidence="5" id="KW-0414">Isoprene biosynthesis</keyword>
<feature type="non-terminal residue" evidence="6">
    <location>
        <position position="1"/>
    </location>
</feature>
<evidence type="ECO:0000256" key="3">
    <source>
        <dbReference type="ARBA" id="ARBA00022723"/>
    </source>
</evidence>
<dbReference type="InterPro" id="IPR000092">
    <property type="entry name" value="Polyprenyl_synt"/>
</dbReference>
<keyword evidence="2 6" id="KW-0808">Transferase</keyword>
<name>T1C1P6_9ZZZZ</name>
<dbReference type="GO" id="GO:0046872">
    <property type="term" value="F:metal ion binding"/>
    <property type="evidence" value="ECO:0007669"/>
    <property type="project" value="UniProtKB-KW"/>
</dbReference>
<dbReference type="InterPro" id="IPR033749">
    <property type="entry name" value="Polyprenyl_synt_CS"/>
</dbReference>
<evidence type="ECO:0000256" key="1">
    <source>
        <dbReference type="ARBA" id="ARBA00001946"/>
    </source>
</evidence>